<proteinExistence type="predicted"/>
<dbReference type="EMBL" id="KU836751">
    <property type="protein sequence ID" value="AMR60110.1"/>
    <property type="molecule type" value="Genomic_DNA"/>
</dbReference>
<organism evidence="1 2">
    <name type="scientific">Bacillus phage Leo2</name>
    <dbReference type="NCBI Taxonomy" id="1815973"/>
    <lineage>
        <taxon>Viruses</taxon>
        <taxon>Duplodnaviria</taxon>
        <taxon>Heunggongvirae</taxon>
        <taxon>Uroviricota</taxon>
        <taxon>Caudoviricetes</taxon>
        <taxon>Ehrlichviridae</taxon>
        <taxon>Andromedavirus</taxon>
        <taxon>Andromedavirus leo2</taxon>
    </lineage>
</organism>
<dbReference type="Proteomes" id="UP000223773">
    <property type="component" value="Segment"/>
</dbReference>
<evidence type="ECO:0000313" key="1">
    <source>
        <dbReference type="EMBL" id="AMR60110.1"/>
    </source>
</evidence>
<reference evidence="2" key="1">
    <citation type="submission" date="2016-02" db="EMBL/GenBank/DDBJ databases">
        <authorList>
            <person name="Morales N."/>
            <person name="Badran S."/>
            <person name="Schick P."/>
            <person name="Jacoby B."/>
            <person name="Reddi K."/>
            <person name="Villella W."/>
            <person name="Sanders E.R."/>
            <person name="Lorenz T.C."/>
        </authorList>
    </citation>
    <scope>NUCLEOTIDE SEQUENCE [LARGE SCALE GENOMIC DNA]</scope>
</reference>
<keyword evidence="2" id="KW-1185">Reference proteome</keyword>
<evidence type="ECO:0000313" key="2">
    <source>
        <dbReference type="Proteomes" id="UP000223773"/>
    </source>
</evidence>
<gene>
    <name evidence="1" type="ORF">LEO2_72</name>
</gene>
<name>A0A1S5QTS1_9CAUD</name>
<accession>A0A1S5QTS1</accession>
<sequence>MNKLVKVKAKIDEILKEHGLDLISDDPYCGVLLIDTETHEEIDM</sequence>
<protein>
    <submittedName>
        <fullName evidence="1">Uncharacterized protein</fullName>
    </submittedName>
</protein>